<sequence length="137" mass="14656">MSDHTNTSPKSTQVQSKVNSSSSPKQQASAAAASAGSGGAPPSKKGPCPWLCNLVPTNLPAPGPAQAVLHPRKDVFVLKVAKVGPNGDRRCKMELELVTPKGPEKKPPCRIDTRETQCEPEPPPCCCCMRQKKKRKM</sequence>
<dbReference type="AlphaFoldDB" id="A0A7E5VHA3"/>
<evidence type="ECO:0000313" key="2">
    <source>
        <dbReference type="Proteomes" id="UP000322000"/>
    </source>
</evidence>
<protein>
    <submittedName>
        <fullName evidence="3">Uncharacterized protein LOC113493874</fullName>
    </submittedName>
</protein>
<accession>A0A7E5VHA3</accession>
<keyword evidence="2" id="KW-1185">Reference proteome</keyword>
<organism evidence="2 3">
    <name type="scientific">Trichoplusia ni</name>
    <name type="common">Cabbage looper</name>
    <dbReference type="NCBI Taxonomy" id="7111"/>
    <lineage>
        <taxon>Eukaryota</taxon>
        <taxon>Metazoa</taxon>
        <taxon>Ecdysozoa</taxon>
        <taxon>Arthropoda</taxon>
        <taxon>Hexapoda</taxon>
        <taxon>Insecta</taxon>
        <taxon>Pterygota</taxon>
        <taxon>Neoptera</taxon>
        <taxon>Endopterygota</taxon>
        <taxon>Lepidoptera</taxon>
        <taxon>Glossata</taxon>
        <taxon>Ditrysia</taxon>
        <taxon>Noctuoidea</taxon>
        <taxon>Noctuidae</taxon>
        <taxon>Plusiinae</taxon>
        <taxon>Trichoplusia</taxon>
    </lineage>
</organism>
<evidence type="ECO:0000313" key="3">
    <source>
        <dbReference type="RefSeq" id="XP_026727707.1"/>
    </source>
</evidence>
<dbReference type="GeneID" id="113493874"/>
<dbReference type="KEGG" id="tnl:113493874"/>
<dbReference type="Proteomes" id="UP000322000">
    <property type="component" value="Chromosome 5"/>
</dbReference>
<proteinExistence type="predicted"/>
<feature type="region of interest" description="Disordered" evidence="1">
    <location>
        <begin position="102"/>
        <end position="121"/>
    </location>
</feature>
<feature type="compositionally biased region" description="Basic and acidic residues" evidence="1">
    <location>
        <begin position="102"/>
        <end position="117"/>
    </location>
</feature>
<reference evidence="3" key="1">
    <citation type="submission" date="2025-08" db="UniProtKB">
        <authorList>
            <consortium name="RefSeq"/>
        </authorList>
    </citation>
    <scope>IDENTIFICATION</scope>
</reference>
<name>A0A7E5VHA3_TRINI</name>
<dbReference type="OrthoDB" id="6624851at2759"/>
<gene>
    <name evidence="3" type="primary">LOC113493874</name>
</gene>
<dbReference type="RefSeq" id="XP_026727707.1">
    <property type="nucleotide sequence ID" value="XM_026871906.1"/>
</dbReference>
<dbReference type="InParanoid" id="A0A7E5VHA3"/>
<evidence type="ECO:0000256" key="1">
    <source>
        <dbReference type="SAM" id="MobiDB-lite"/>
    </source>
</evidence>
<feature type="compositionally biased region" description="Low complexity" evidence="1">
    <location>
        <begin position="20"/>
        <end position="45"/>
    </location>
</feature>
<feature type="compositionally biased region" description="Polar residues" evidence="1">
    <location>
        <begin position="1"/>
        <end position="19"/>
    </location>
</feature>
<feature type="region of interest" description="Disordered" evidence="1">
    <location>
        <begin position="1"/>
        <end position="45"/>
    </location>
</feature>